<feature type="region of interest" description="Disordered" evidence="4">
    <location>
        <begin position="602"/>
        <end position="639"/>
    </location>
</feature>
<evidence type="ECO:0000256" key="1">
    <source>
        <dbReference type="ARBA" id="ARBA00006443"/>
    </source>
</evidence>
<reference evidence="5" key="2">
    <citation type="submission" date="2019-06" db="EMBL/GenBank/DDBJ databases">
        <title>Genomics analysis of Aphanomyces spp. identifies a new class of oomycete effector associated with host adaptation.</title>
        <authorList>
            <person name="Gaulin E."/>
        </authorList>
    </citation>
    <scope>NUCLEOTIDE SEQUENCE</scope>
    <source>
        <strain evidence="5">CBS 578.67</strain>
    </source>
</reference>
<keyword evidence="7" id="KW-1185">Reference proteome</keyword>
<reference evidence="6 7" key="1">
    <citation type="submission" date="2019-03" db="EMBL/GenBank/DDBJ databases">
        <authorList>
            <person name="Gaulin E."/>
            <person name="Dumas B."/>
        </authorList>
    </citation>
    <scope>NUCLEOTIDE SEQUENCE [LARGE SCALE GENOMIC DNA]</scope>
    <source>
        <strain evidence="6">CBS 568.67</strain>
    </source>
</reference>
<protein>
    <recommendedName>
        <fullName evidence="3">Nonsense-mediated mRNA decay factor SMG8</fullName>
    </recommendedName>
</protein>
<accession>A0A485LHF4</accession>
<name>A0A485LHF4_9STRA</name>
<evidence type="ECO:0000313" key="5">
    <source>
        <dbReference type="EMBL" id="KAF0687650.1"/>
    </source>
</evidence>
<keyword evidence="2" id="KW-0866">Nonsense-mediated mRNA decay</keyword>
<evidence type="ECO:0000313" key="7">
    <source>
        <dbReference type="Proteomes" id="UP000332933"/>
    </source>
</evidence>
<dbReference type="PANTHER" id="PTHR13091:SF0">
    <property type="entry name" value="NONSENSE-MEDIATED MRNA DECAY FACTOR SMG8"/>
    <property type="match status" value="1"/>
</dbReference>
<evidence type="ECO:0000313" key="6">
    <source>
        <dbReference type="EMBL" id="VFT97314.1"/>
    </source>
</evidence>
<dbReference type="Proteomes" id="UP000332933">
    <property type="component" value="Unassembled WGS sequence"/>
</dbReference>
<dbReference type="OrthoDB" id="63589at2759"/>
<feature type="compositionally biased region" description="Low complexity" evidence="4">
    <location>
        <begin position="602"/>
        <end position="613"/>
    </location>
</feature>
<feature type="compositionally biased region" description="Basic residues" evidence="4">
    <location>
        <begin position="614"/>
        <end position="623"/>
    </location>
</feature>
<evidence type="ECO:0000256" key="2">
    <source>
        <dbReference type="ARBA" id="ARBA00023161"/>
    </source>
</evidence>
<evidence type="ECO:0000256" key="3">
    <source>
        <dbReference type="ARBA" id="ARBA00029509"/>
    </source>
</evidence>
<gene>
    <name evidence="6" type="primary">Aste57867_20634</name>
    <name evidence="5" type="ORF">As57867_020566</name>
    <name evidence="6" type="ORF">ASTE57867_20634</name>
</gene>
<comment type="similarity">
    <text evidence="1">Belongs to the SMG8 family.</text>
</comment>
<dbReference type="GO" id="GO:0000184">
    <property type="term" value="P:nuclear-transcribed mRNA catabolic process, nonsense-mediated decay"/>
    <property type="evidence" value="ECO:0007669"/>
    <property type="project" value="UniProtKB-KW"/>
</dbReference>
<dbReference type="EMBL" id="CAADRA010006923">
    <property type="protein sequence ID" value="VFT97314.1"/>
    <property type="molecule type" value="Genomic_DNA"/>
</dbReference>
<evidence type="ECO:0000256" key="4">
    <source>
        <dbReference type="SAM" id="MobiDB-lite"/>
    </source>
</evidence>
<dbReference type="AlphaFoldDB" id="A0A485LHF4"/>
<proteinExistence type="inferred from homology"/>
<dbReference type="EMBL" id="VJMH01006897">
    <property type="protein sequence ID" value="KAF0687650.1"/>
    <property type="molecule type" value="Genomic_DNA"/>
</dbReference>
<organism evidence="6 7">
    <name type="scientific">Aphanomyces stellatus</name>
    <dbReference type="NCBI Taxonomy" id="120398"/>
    <lineage>
        <taxon>Eukaryota</taxon>
        <taxon>Sar</taxon>
        <taxon>Stramenopiles</taxon>
        <taxon>Oomycota</taxon>
        <taxon>Saprolegniomycetes</taxon>
        <taxon>Saprolegniales</taxon>
        <taxon>Verrucalvaceae</taxon>
        <taxon>Aphanomyces</taxon>
    </lineage>
</organism>
<sequence>MATQPPLPPPPLPPLPLELILNTELSLIPADDSKPAQTLSTVLASVGHQAVVVGVLGDNNDATVHFANRLMGRHVFSPSTTHRNSSIDVRMFYDQERKMIVLLGLGTPTMPTEDDISSRASIHAASLASQCDHMKMQLLLYTSSHVLFVVHDHARVSTAQTKLFRSLSSAKHHLLHLLKTKSKAASSSSSLSPYAPGRSVPFAAFVFPAPPEALSRTSKARSSIMTFCKAMEGRVHALVKPLRGGVVATVRAKDAAAQSTKERRLFVMDPTHCVVAVTRKAATSECSLMERMTAVMDDMDLLAGVDMKQLLKPLDDEDNIGMPHAIQFVAKCVDVLLQEAMGKDPAVHLLTVAHWLRQFNSLVQIVVLDNAVFQTTPSSTEAAIAAADDASPDFKDTPMSLVGAIDMFGTLADDMSARESAAAIKRYQLEKPEKINTRVHHHRVQRTIHEYKRCVGPRNPMAHKYIQTIEEACRSIWHQGRRLCDAISISNRPCGLLYHEDNSVVQHNSGFYLTAACSCGHSINRLADAFSTDTNRRELWVFPCCERFQLFEMPSTISPLPMVRLGDFAAYDPFQGFAGVFHGFVSKFTSLSPWFRASAASAADAPTAQQQTSKKTRSGRKQPKPSQAPPSSSPSDAPNELMAYAGLEYECCAGHRFFFHTPVNQAPSPLESHREETVWPGCDMAIYVQCFQCSVLAKPEKETTEYAQLRRVYASIPPGQTAVELNLSIKTEDQAHEVFTLHDVALADDSLVCYSLPYVFSSGGVAYRHGDALKLHSRVLVVNVSGREK</sequence>
<dbReference type="InterPro" id="IPR019354">
    <property type="entry name" value="SMG8-like"/>
</dbReference>
<dbReference type="Pfam" id="PF10220">
    <property type="entry name" value="Smg8_Smg9"/>
    <property type="match status" value="2"/>
</dbReference>
<dbReference type="PANTHER" id="PTHR13091">
    <property type="entry name" value="AMPLIFIED IN BREAST CANCER 2-RELATED"/>
    <property type="match status" value="1"/>
</dbReference>